<evidence type="ECO:0000256" key="2">
    <source>
        <dbReference type="ARBA" id="ARBA00004760"/>
    </source>
</evidence>
<evidence type="ECO:0000259" key="9">
    <source>
        <dbReference type="PROSITE" id="PS50922"/>
    </source>
</evidence>
<dbReference type="PANTHER" id="PTHR12560:SF0">
    <property type="entry name" value="LD18904P"/>
    <property type="match status" value="1"/>
</dbReference>
<evidence type="ECO:0000256" key="6">
    <source>
        <dbReference type="ARBA" id="ARBA00023136"/>
    </source>
</evidence>
<comment type="caution">
    <text evidence="10">The sequence shown here is derived from an EMBL/GenBank/DDBJ whole genome shotgun (WGS) entry which is preliminary data.</text>
</comment>
<dbReference type="PIRSF" id="PIRSF005225">
    <property type="entry name" value="LAG1_LAC1"/>
    <property type="match status" value="1"/>
</dbReference>
<keyword evidence="6 7" id="KW-0472">Membrane</keyword>
<dbReference type="SMART" id="SM00724">
    <property type="entry name" value="TLC"/>
    <property type="match status" value="1"/>
</dbReference>
<feature type="transmembrane region" description="Helical" evidence="8">
    <location>
        <begin position="271"/>
        <end position="295"/>
    </location>
</feature>
<dbReference type="Gene3D" id="1.10.10.60">
    <property type="entry name" value="Homeodomain-like"/>
    <property type="match status" value="1"/>
</dbReference>
<evidence type="ECO:0000256" key="8">
    <source>
        <dbReference type="SAM" id="Phobius"/>
    </source>
</evidence>
<evidence type="ECO:0000256" key="4">
    <source>
        <dbReference type="ARBA" id="ARBA00022692"/>
    </source>
</evidence>
<dbReference type="PROSITE" id="PS50922">
    <property type="entry name" value="TLC"/>
    <property type="match status" value="1"/>
</dbReference>
<dbReference type="Pfam" id="PF03798">
    <property type="entry name" value="TRAM_LAG1_CLN8"/>
    <property type="match status" value="1"/>
</dbReference>
<dbReference type="GO" id="GO:0046513">
    <property type="term" value="P:ceramide biosynthetic process"/>
    <property type="evidence" value="ECO:0007669"/>
    <property type="project" value="InterPro"/>
</dbReference>
<proteinExistence type="predicted"/>
<protein>
    <recommendedName>
        <fullName evidence="9">TLC domain-containing protein</fullName>
    </recommendedName>
</protein>
<reference evidence="10" key="1">
    <citation type="journal article" date="2023" name="G3 (Bethesda)">
        <title>Whole genome assemblies of Zophobas morio and Tenebrio molitor.</title>
        <authorList>
            <person name="Kaur S."/>
            <person name="Stinson S.A."/>
            <person name="diCenzo G.C."/>
        </authorList>
    </citation>
    <scope>NUCLEOTIDE SEQUENCE</scope>
    <source>
        <strain evidence="10">QUZm001</strain>
    </source>
</reference>
<dbReference type="GO" id="GO:0050291">
    <property type="term" value="F:sphingosine N-acyltransferase activity"/>
    <property type="evidence" value="ECO:0007669"/>
    <property type="project" value="InterPro"/>
</dbReference>
<dbReference type="AlphaFoldDB" id="A0AA38MCB8"/>
<feature type="transmembrane region" description="Helical" evidence="8">
    <location>
        <begin position="147"/>
        <end position="167"/>
    </location>
</feature>
<feature type="transmembrane region" description="Helical" evidence="8">
    <location>
        <begin position="174"/>
        <end position="190"/>
    </location>
</feature>
<comment type="pathway">
    <text evidence="3">Sphingolipid metabolism.</text>
</comment>
<dbReference type="EMBL" id="JALNTZ010000005">
    <property type="protein sequence ID" value="KAJ3650947.1"/>
    <property type="molecule type" value="Genomic_DNA"/>
</dbReference>
<evidence type="ECO:0000256" key="5">
    <source>
        <dbReference type="ARBA" id="ARBA00022989"/>
    </source>
</evidence>
<dbReference type="PANTHER" id="PTHR12560">
    <property type="entry name" value="LONGEVITY ASSURANCE FACTOR 1 LAG1"/>
    <property type="match status" value="1"/>
</dbReference>
<accession>A0AA38MCB8</accession>
<keyword evidence="11" id="KW-1185">Reference proteome</keyword>
<keyword evidence="4 7" id="KW-0812">Transmembrane</keyword>
<evidence type="ECO:0000256" key="3">
    <source>
        <dbReference type="ARBA" id="ARBA00004991"/>
    </source>
</evidence>
<dbReference type="GO" id="GO:0016020">
    <property type="term" value="C:membrane"/>
    <property type="evidence" value="ECO:0007669"/>
    <property type="project" value="UniProtKB-SubCell"/>
</dbReference>
<dbReference type="InterPro" id="IPR016439">
    <property type="entry name" value="Lag1/Lac1-like"/>
</dbReference>
<feature type="transmembrane region" description="Helical" evidence="8">
    <location>
        <begin position="228"/>
        <end position="251"/>
    </location>
</feature>
<feature type="domain" description="TLC" evidence="9">
    <location>
        <begin position="99"/>
        <end position="303"/>
    </location>
</feature>
<evidence type="ECO:0000313" key="11">
    <source>
        <dbReference type="Proteomes" id="UP001168821"/>
    </source>
</evidence>
<organism evidence="10 11">
    <name type="scientific">Zophobas morio</name>
    <dbReference type="NCBI Taxonomy" id="2755281"/>
    <lineage>
        <taxon>Eukaryota</taxon>
        <taxon>Metazoa</taxon>
        <taxon>Ecdysozoa</taxon>
        <taxon>Arthropoda</taxon>
        <taxon>Hexapoda</taxon>
        <taxon>Insecta</taxon>
        <taxon>Pterygota</taxon>
        <taxon>Neoptera</taxon>
        <taxon>Endopterygota</taxon>
        <taxon>Coleoptera</taxon>
        <taxon>Polyphaga</taxon>
        <taxon>Cucujiformia</taxon>
        <taxon>Tenebrionidae</taxon>
        <taxon>Zophobas</taxon>
    </lineage>
</organism>
<comment type="pathway">
    <text evidence="2">Lipid metabolism; sphingolipid metabolism.</text>
</comment>
<evidence type="ECO:0000256" key="7">
    <source>
        <dbReference type="PROSITE-ProRule" id="PRU00205"/>
    </source>
</evidence>
<keyword evidence="5 8" id="KW-1133">Transmembrane helix</keyword>
<comment type="subcellular location">
    <subcellularLocation>
        <location evidence="1">Membrane</location>
        <topology evidence="1">Multi-pass membrane protein</topology>
    </subcellularLocation>
</comment>
<evidence type="ECO:0000256" key="1">
    <source>
        <dbReference type="ARBA" id="ARBA00004141"/>
    </source>
</evidence>
<dbReference type="Proteomes" id="UP001168821">
    <property type="component" value="Unassembled WGS sequence"/>
</dbReference>
<gene>
    <name evidence="10" type="ORF">Zmor_017022</name>
</gene>
<name>A0AA38MCB8_9CUCU</name>
<evidence type="ECO:0000313" key="10">
    <source>
        <dbReference type="EMBL" id="KAJ3650947.1"/>
    </source>
</evidence>
<sequence>MVSVLSLLLYPVPGGLAFLCVRYLLAKFLFKPFGLWFGLRNSKPKQVPPNLVLEREFSQSKKWDHHKVVGLSKQLDMSQEKIEEWLSLKQAQVHASVLDKFCDSAWNFFYYATETTLGFLVLWDKPWLWDTDECWRNFYSQIVTRDVWLYFMWCLAYGWSQLFGLTFNIKRRDFYIMVIHHVAFITLLTLSGTYDAFRLITITIFVCDSTDVLLEISKIAKYLGYEKCAFYAFLVFTFWWIVVRVVLFPCWLAKGFIVDLPRIYPFVTQMWIYYVITILCFVFGVANLIWTYFIVKTLIQFCVTGTSKDARSDCDE</sequence>
<dbReference type="InterPro" id="IPR006634">
    <property type="entry name" value="TLC-dom"/>
</dbReference>